<keyword evidence="1" id="KW-0472">Membrane</keyword>
<keyword evidence="1" id="KW-0812">Transmembrane</keyword>
<accession>A0A8S9QTF3</accession>
<keyword evidence="2" id="KW-0732">Signal</keyword>
<sequence>MWLQILFIATSLKHISVFLLPWLLHSCSCVARSLYGLEDWTTDDALSVFFKGSAFRYHITSAIMAVIKIVHRTLVVVSITGIRSLIVFSMLFCVIPLLRLNVVEIRGHLSSACCLRNPTVRLDCYPDLIPARSSIVFCRCVKANHIPCPSLVYPPSILEQVGFRVPQLLNELRNQIGMD</sequence>
<dbReference type="AlphaFoldDB" id="A0A8S9QTF3"/>
<dbReference type="EMBL" id="QGKX02000996">
    <property type="protein sequence ID" value="KAF3554987.1"/>
    <property type="molecule type" value="Genomic_DNA"/>
</dbReference>
<evidence type="ECO:0000313" key="3">
    <source>
        <dbReference type="EMBL" id="KAF3554987.1"/>
    </source>
</evidence>
<protein>
    <submittedName>
        <fullName evidence="3">Uncharacterized protein</fullName>
    </submittedName>
</protein>
<reference evidence="3" key="1">
    <citation type="submission" date="2019-12" db="EMBL/GenBank/DDBJ databases">
        <title>Genome sequencing and annotation of Brassica cretica.</title>
        <authorList>
            <person name="Studholme D.J."/>
            <person name="Sarris P."/>
        </authorList>
    </citation>
    <scope>NUCLEOTIDE SEQUENCE</scope>
    <source>
        <strain evidence="3">PFS-109/04</strain>
        <tissue evidence="3">Leaf</tissue>
    </source>
</reference>
<feature type="transmembrane region" description="Helical" evidence="1">
    <location>
        <begin position="74"/>
        <end position="98"/>
    </location>
</feature>
<dbReference type="Proteomes" id="UP000712600">
    <property type="component" value="Unassembled WGS sequence"/>
</dbReference>
<gene>
    <name evidence="3" type="ORF">F2Q69_00012355</name>
</gene>
<keyword evidence="1" id="KW-1133">Transmembrane helix</keyword>
<name>A0A8S9QTF3_BRACR</name>
<organism evidence="3 4">
    <name type="scientific">Brassica cretica</name>
    <name type="common">Mustard</name>
    <dbReference type="NCBI Taxonomy" id="69181"/>
    <lineage>
        <taxon>Eukaryota</taxon>
        <taxon>Viridiplantae</taxon>
        <taxon>Streptophyta</taxon>
        <taxon>Embryophyta</taxon>
        <taxon>Tracheophyta</taxon>
        <taxon>Spermatophyta</taxon>
        <taxon>Magnoliopsida</taxon>
        <taxon>eudicotyledons</taxon>
        <taxon>Gunneridae</taxon>
        <taxon>Pentapetalae</taxon>
        <taxon>rosids</taxon>
        <taxon>malvids</taxon>
        <taxon>Brassicales</taxon>
        <taxon>Brassicaceae</taxon>
        <taxon>Brassiceae</taxon>
        <taxon>Brassica</taxon>
    </lineage>
</organism>
<evidence type="ECO:0000313" key="4">
    <source>
        <dbReference type="Proteomes" id="UP000712600"/>
    </source>
</evidence>
<comment type="caution">
    <text evidence="3">The sequence shown here is derived from an EMBL/GenBank/DDBJ whole genome shotgun (WGS) entry which is preliminary data.</text>
</comment>
<evidence type="ECO:0000256" key="2">
    <source>
        <dbReference type="SAM" id="SignalP"/>
    </source>
</evidence>
<evidence type="ECO:0000256" key="1">
    <source>
        <dbReference type="SAM" id="Phobius"/>
    </source>
</evidence>
<proteinExistence type="predicted"/>
<feature type="signal peptide" evidence="2">
    <location>
        <begin position="1"/>
        <end position="29"/>
    </location>
</feature>
<feature type="chain" id="PRO_5035922950" evidence="2">
    <location>
        <begin position="30"/>
        <end position="179"/>
    </location>
</feature>